<dbReference type="HOGENOM" id="CLU_580634_0_0_1"/>
<keyword evidence="3" id="KW-1185">Reference proteome</keyword>
<protein>
    <submittedName>
        <fullName evidence="2">Uncharacterized protein</fullName>
    </submittedName>
</protein>
<dbReference type="PANTHER" id="PTHR31286:SF179">
    <property type="entry name" value="RNASE H TYPE-1 DOMAIN-CONTAINING PROTEIN"/>
    <property type="match status" value="1"/>
</dbReference>
<organism evidence="2 3">
    <name type="scientific">Theobroma cacao</name>
    <name type="common">Cacao</name>
    <name type="synonym">Cocoa</name>
    <dbReference type="NCBI Taxonomy" id="3641"/>
    <lineage>
        <taxon>Eukaryota</taxon>
        <taxon>Viridiplantae</taxon>
        <taxon>Streptophyta</taxon>
        <taxon>Embryophyta</taxon>
        <taxon>Tracheophyta</taxon>
        <taxon>Spermatophyta</taxon>
        <taxon>Magnoliopsida</taxon>
        <taxon>eudicotyledons</taxon>
        <taxon>Gunneridae</taxon>
        <taxon>Pentapetalae</taxon>
        <taxon>rosids</taxon>
        <taxon>malvids</taxon>
        <taxon>Malvales</taxon>
        <taxon>Malvaceae</taxon>
        <taxon>Byttnerioideae</taxon>
        <taxon>Theobroma</taxon>
    </lineage>
</organism>
<feature type="compositionally biased region" description="Basic and acidic residues" evidence="1">
    <location>
        <begin position="217"/>
        <end position="227"/>
    </location>
</feature>
<reference evidence="2 3" key="1">
    <citation type="journal article" date="2013" name="Genome Biol.">
        <title>The genome sequence of the most widely cultivated cacao type and its use to identify candidate genes regulating pod color.</title>
        <authorList>
            <person name="Motamayor J.C."/>
            <person name="Mockaitis K."/>
            <person name="Schmutz J."/>
            <person name="Haiminen N."/>
            <person name="Iii D.L."/>
            <person name="Cornejo O."/>
            <person name="Findley S.D."/>
            <person name="Zheng P."/>
            <person name="Utro F."/>
            <person name="Royaert S."/>
            <person name="Saski C."/>
            <person name="Jenkins J."/>
            <person name="Podicheti R."/>
            <person name="Zhao M."/>
            <person name="Scheffler B.E."/>
            <person name="Stack J.C."/>
            <person name="Feltus F.A."/>
            <person name="Mustiga G.M."/>
            <person name="Amores F."/>
            <person name="Phillips W."/>
            <person name="Marelli J.P."/>
            <person name="May G.D."/>
            <person name="Shapiro H."/>
            <person name="Ma J."/>
            <person name="Bustamante C.D."/>
            <person name="Schnell R.J."/>
            <person name="Main D."/>
            <person name="Gilbert D."/>
            <person name="Parida L."/>
            <person name="Kuhn D.N."/>
        </authorList>
    </citation>
    <scope>NUCLEOTIDE SEQUENCE [LARGE SCALE GENOMIC DNA]</scope>
    <source>
        <strain evidence="3">cv. Matina 1-6</strain>
    </source>
</reference>
<dbReference type="InterPro" id="IPR040256">
    <property type="entry name" value="At4g02000-like"/>
</dbReference>
<proteinExistence type="predicted"/>
<dbReference type="AlphaFoldDB" id="A0A061EVK3"/>
<evidence type="ECO:0000313" key="2">
    <source>
        <dbReference type="EMBL" id="EOY08452.1"/>
    </source>
</evidence>
<dbReference type="InParanoid" id="A0A061EVK3"/>
<gene>
    <name evidence="2" type="ORF">TCM_022902</name>
</gene>
<name>A0A061EVK3_THECC</name>
<dbReference type="PANTHER" id="PTHR31286">
    <property type="entry name" value="GLYCINE-RICH CELL WALL STRUCTURAL PROTEIN 1.8-LIKE"/>
    <property type="match status" value="1"/>
</dbReference>
<dbReference type="Proteomes" id="UP000026915">
    <property type="component" value="Chromosome 5"/>
</dbReference>
<dbReference type="EMBL" id="CM001883">
    <property type="protein sequence ID" value="EOY08452.1"/>
    <property type="molecule type" value="Genomic_DNA"/>
</dbReference>
<sequence length="471" mass="51428">MPNFETEKESSIVPIWISFPNLKAHLFEKLALLLIVKAIGNPLYVDKATTNGTWPSVARFCIEYDCLKAPLNSVWIVVSKRGLEDMSGGYLHAIMEEDLEEQNQAPKQGQIEVSSAYANEIIFSSKSGDAAKCREGVVVEIHGDVTDESSSPQKEVTGCHREMEEEQSTGAESMHVISELNGREKLAIFFANVQTEKGEVQEHFHEQGKFTQTGYDAKERGRTEPEGGKPQMAPAIGNFEVQDKRDKQKSASGTSIKMATLASDGTSHAWRQEGAGINFNNNRLEPLTQAATRLHGDEQTRTTMRELPLGSAASGPNVLLEVHVQGKKGQPCNGMGERDSDWIAIAEHDGTLQLKTLHEGAVRCEMSTVADGIMAQDSMQARIGGKEAKIGAARNQKKKKIKIKQKLVDKAASSVEKIENGSGGQNVTVDMAEDKAVDRWDNDEASDEDAISVNFAASWECEKIPPSGDGT</sequence>
<feature type="region of interest" description="Disordered" evidence="1">
    <location>
        <begin position="217"/>
        <end position="253"/>
    </location>
</feature>
<dbReference type="Gramene" id="EOY08452">
    <property type="protein sequence ID" value="EOY08452"/>
    <property type="gene ID" value="TCM_022902"/>
</dbReference>
<accession>A0A061EVK3</accession>
<evidence type="ECO:0000313" key="3">
    <source>
        <dbReference type="Proteomes" id="UP000026915"/>
    </source>
</evidence>
<evidence type="ECO:0000256" key="1">
    <source>
        <dbReference type="SAM" id="MobiDB-lite"/>
    </source>
</evidence>